<evidence type="ECO:0000313" key="1">
    <source>
        <dbReference type="EMBL" id="KAK6769355.1"/>
    </source>
</evidence>
<keyword evidence="2" id="KW-1185">Reference proteome</keyword>
<dbReference type="Proteomes" id="UP001371456">
    <property type="component" value="Unassembled WGS sequence"/>
</dbReference>
<reference evidence="1 2" key="1">
    <citation type="submission" date="2024-02" db="EMBL/GenBank/DDBJ databases">
        <title>de novo genome assembly of Solanum bulbocastanum strain 11H21.</title>
        <authorList>
            <person name="Hosaka A.J."/>
        </authorList>
    </citation>
    <scope>NUCLEOTIDE SEQUENCE [LARGE SCALE GENOMIC DNA]</scope>
    <source>
        <tissue evidence="1">Young leaves</tissue>
    </source>
</reference>
<comment type="caution">
    <text evidence="1">The sequence shown here is derived from an EMBL/GenBank/DDBJ whole genome shotgun (WGS) entry which is preliminary data.</text>
</comment>
<dbReference type="AlphaFoldDB" id="A0AAN8SJ54"/>
<gene>
    <name evidence="1" type="ORF">RDI58_033406</name>
</gene>
<name>A0AAN8SJ54_SOLBU</name>
<dbReference type="EMBL" id="JBANQN010000836">
    <property type="protein sequence ID" value="KAK6769355.1"/>
    <property type="molecule type" value="Genomic_DNA"/>
</dbReference>
<protein>
    <submittedName>
        <fullName evidence="1">Uncharacterized protein</fullName>
    </submittedName>
</protein>
<accession>A0AAN8SJ54</accession>
<proteinExistence type="predicted"/>
<sequence>MFPISSRETSGLFLCKTVLNFICGNSAKISSLVGGRIRPNRIF</sequence>
<organism evidence="1 2">
    <name type="scientific">Solanum bulbocastanum</name>
    <name type="common">Wild potato</name>
    <dbReference type="NCBI Taxonomy" id="147425"/>
    <lineage>
        <taxon>Eukaryota</taxon>
        <taxon>Viridiplantae</taxon>
        <taxon>Streptophyta</taxon>
        <taxon>Embryophyta</taxon>
        <taxon>Tracheophyta</taxon>
        <taxon>Spermatophyta</taxon>
        <taxon>Magnoliopsida</taxon>
        <taxon>eudicotyledons</taxon>
        <taxon>Gunneridae</taxon>
        <taxon>Pentapetalae</taxon>
        <taxon>asterids</taxon>
        <taxon>lamiids</taxon>
        <taxon>Solanales</taxon>
        <taxon>Solanaceae</taxon>
        <taxon>Solanoideae</taxon>
        <taxon>Solaneae</taxon>
        <taxon>Solanum</taxon>
    </lineage>
</organism>
<evidence type="ECO:0000313" key="2">
    <source>
        <dbReference type="Proteomes" id="UP001371456"/>
    </source>
</evidence>